<sequence>MKQFLYLICFFYTGILAAQGEQLVRKVTGLYPVENAEQFVVLGSAVKQLLTPGGDEITWPPPFHKTLKSAQDWASRHGTFRQKLLADYYLLMFYNNNLADGKAIPLGKKLLQEPEFLELPESAFALAAMNSSYRRKGYYQQQLAVLEKLIVLNKKFGYIIWPETYAYYNEMGLIYYRLGQYGPARSNFRKQAELFRENGALFRTSSTINNIGLTFEHQQQPDSALVYYKKALELIENKNIKDDYYSGEYIAHFQNVIRSNIAENRMNRGVYDQAEAIFKQELASSKSVKEFSTAAFTYQKLSRLYYLTGRYQLAGIYNDSTLYFEKKFRNPANRQKALQLKVKILLKEQKSDSALIFTELANKLRDSLIRDEKHKNYSEAASKFNFIQSEEALKVNRELLEQKEKNSRLQWFITGIIICILVLMIWLFYKTKKSNRIITSQKKALTKGLKEKEIMLDEIQHRIKNNLQVISGILEFQKHKTETTEAEVLQESQEYLQSMFMIHELLYEQEKGLDMLDIQVYFEKMADFMINNYPGLKVNWDIHARISLNVKTATPLGLMVCELMMNSLKHAFTETGEIGITVTRFGENYRLLYADNGKGYEKKADSLSYGTGMNLIFMLAEDLSGEINFPNSDGFSLQLDFEAS</sequence>
<dbReference type="Pfam" id="PF13424">
    <property type="entry name" value="TPR_12"/>
    <property type="match status" value="1"/>
</dbReference>
<evidence type="ECO:0000256" key="6">
    <source>
        <dbReference type="ARBA" id="ARBA00022777"/>
    </source>
</evidence>
<dbReference type="PANTHER" id="PTHR41523:SF8">
    <property type="entry name" value="ETHYLENE RESPONSE SENSOR PROTEIN"/>
    <property type="match status" value="1"/>
</dbReference>
<evidence type="ECO:0000256" key="5">
    <source>
        <dbReference type="ARBA" id="ARBA00022741"/>
    </source>
</evidence>
<gene>
    <name evidence="11" type="ORF">IBL28_18380</name>
</gene>
<evidence type="ECO:0000313" key="11">
    <source>
        <dbReference type="EMBL" id="MBC9797945.1"/>
    </source>
</evidence>
<keyword evidence="9" id="KW-0812">Transmembrane</keyword>
<keyword evidence="8" id="KW-0802">TPR repeat</keyword>
<keyword evidence="12" id="KW-1185">Reference proteome</keyword>
<dbReference type="InterPro" id="IPR011990">
    <property type="entry name" value="TPR-like_helical_dom_sf"/>
</dbReference>
<keyword evidence="5" id="KW-0547">Nucleotide-binding</keyword>
<keyword evidence="9" id="KW-1133">Transmembrane helix</keyword>
<dbReference type="PROSITE" id="PS50005">
    <property type="entry name" value="TPR"/>
    <property type="match status" value="2"/>
</dbReference>
<protein>
    <recommendedName>
        <fullName evidence="2">histidine kinase</fullName>
        <ecNumber evidence="2">2.7.13.3</ecNumber>
    </recommendedName>
</protein>
<dbReference type="InterPro" id="IPR011495">
    <property type="entry name" value="Sig_transdc_His_kin_sub2_dim/P"/>
</dbReference>
<accession>A0A926JUY2</accession>
<evidence type="ECO:0000256" key="3">
    <source>
        <dbReference type="ARBA" id="ARBA00022553"/>
    </source>
</evidence>
<feature type="transmembrane region" description="Helical" evidence="9">
    <location>
        <begin position="409"/>
        <end position="429"/>
    </location>
</feature>
<dbReference type="PROSITE" id="PS50109">
    <property type="entry name" value="HIS_KIN"/>
    <property type="match status" value="1"/>
</dbReference>
<evidence type="ECO:0000259" key="10">
    <source>
        <dbReference type="PROSITE" id="PS50109"/>
    </source>
</evidence>
<dbReference type="EC" id="2.7.13.3" evidence="2"/>
<dbReference type="InterPro" id="IPR019734">
    <property type="entry name" value="TPR_rpt"/>
</dbReference>
<evidence type="ECO:0000256" key="2">
    <source>
        <dbReference type="ARBA" id="ARBA00012438"/>
    </source>
</evidence>
<keyword evidence="7" id="KW-0067">ATP-binding</keyword>
<dbReference type="SUPFAM" id="SSF55874">
    <property type="entry name" value="ATPase domain of HSP90 chaperone/DNA topoisomerase II/histidine kinase"/>
    <property type="match status" value="1"/>
</dbReference>
<dbReference type="Gene3D" id="1.25.40.10">
    <property type="entry name" value="Tetratricopeptide repeat domain"/>
    <property type="match status" value="2"/>
</dbReference>
<keyword evidence="4" id="KW-0808">Transferase</keyword>
<keyword evidence="6" id="KW-0418">Kinase</keyword>
<dbReference type="GO" id="GO:0005524">
    <property type="term" value="F:ATP binding"/>
    <property type="evidence" value="ECO:0007669"/>
    <property type="project" value="UniProtKB-KW"/>
</dbReference>
<dbReference type="InterPro" id="IPR036890">
    <property type="entry name" value="HATPase_C_sf"/>
</dbReference>
<dbReference type="EMBL" id="JACVDC010000080">
    <property type="protein sequence ID" value="MBC9797945.1"/>
    <property type="molecule type" value="Genomic_DNA"/>
</dbReference>
<evidence type="ECO:0000256" key="1">
    <source>
        <dbReference type="ARBA" id="ARBA00000085"/>
    </source>
</evidence>
<dbReference type="PANTHER" id="PTHR41523">
    <property type="entry name" value="TWO-COMPONENT SYSTEM SENSOR PROTEIN"/>
    <property type="match status" value="1"/>
</dbReference>
<evidence type="ECO:0000256" key="7">
    <source>
        <dbReference type="ARBA" id="ARBA00022840"/>
    </source>
</evidence>
<proteinExistence type="predicted"/>
<dbReference type="Gene3D" id="3.30.450.20">
    <property type="entry name" value="PAS domain"/>
    <property type="match status" value="1"/>
</dbReference>
<dbReference type="SMART" id="SM00028">
    <property type="entry name" value="TPR"/>
    <property type="match status" value="2"/>
</dbReference>
<dbReference type="AlphaFoldDB" id="A0A926JUY2"/>
<dbReference type="Gene3D" id="3.30.565.10">
    <property type="entry name" value="Histidine kinase-like ATPase, C-terminal domain"/>
    <property type="match status" value="1"/>
</dbReference>
<dbReference type="Proteomes" id="UP000653730">
    <property type="component" value="Unassembled WGS sequence"/>
</dbReference>
<dbReference type="SUPFAM" id="SSF48452">
    <property type="entry name" value="TPR-like"/>
    <property type="match status" value="2"/>
</dbReference>
<feature type="repeat" description="TPR" evidence="8">
    <location>
        <begin position="205"/>
        <end position="238"/>
    </location>
</feature>
<comment type="catalytic activity">
    <reaction evidence="1">
        <text>ATP + protein L-histidine = ADP + protein N-phospho-L-histidine.</text>
        <dbReference type="EC" id="2.7.13.3"/>
    </reaction>
</comment>
<evidence type="ECO:0000256" key="8">
    <source>
        <dbReference type="PROSITE-ProRule" id="PRU00339"/>
    </source>
</evidence>
<comment type="caution">
    <text evidence="11">The sequence shown here is derived from an EMBL/GenBank/DDBJ whole genome shotgun (WGS) entry which is preliminary data.</text>
</comment>
<organism evidence="11 12">
    <name type="scientific">Sinomicrobium weinanense</name>
    <dbReference type="NCBI Taxonomy" id="2842200"/>
    <lineage>
        <taxon>Bacteria</taxon>
        <taxon>Pseudomonadati</taxon>
        <taxon>Bacteroidota</taxon>
        <taxon>Flavobacteriia</taxon>
        <taxon>Flavobacteriales</taxon>
        <taxon>Flavobacteriaceae</taxon>
        <taxon>Sinomicrobium</taxon>
    </lineage>
</organism>
<feature type="repeat" description="TPR" evidence="8">
    <location>
        <begin position="165"/>
        <end position="198"/>
    </location>
</feature>
<reference evidence="11 12" key="1">
    <citation type="submission" date="2020-09" db="EMBL/GenBank/DDBJ databases">
        <title>Sinomicrobium weinanense sp. nov., a halophilic bacteria isolated from saline-alkali soil.</title>
        <authorList>
            <person name="Wu P."/>
            <person name="Ren H."/>
            <person name="Mei Y."/>
            <person name="Liang Y."/>
            <person name="Chen Z."/>
        </authorList>
    </citation>
    <scope>NUCLEOTIDE SEQUENCE [LARGE SCALE GENOMIC DNA]</scope>
    <source>
        <strain evidence="11 12">FJxs</strain>
    </source>
</reference>
<evidence type="ECO:0000256" key="4">
    <source>
        <dbReference type="ARBA" id="ARBA00022679"/>
    </source>
</evidence>
<evidence type="ECO:0000313" key="12">
    <source>
        <dbReference type="Proteomes" id="UP000653730"/>
    </source>
</evidence>
<name>A0A926JUY2_9FLAO</name>
<dbReference type="RefSeq" id="WP_187967070.1">
    <property type="nucleotide sequence ID" value="NZ_JACVDC010000080.1"/>
</dbReference>
<keyword evidence="9" id="KW-0472">Membrane</keyword>
<keyword evidence="3" id="KW-0597">Phosphoprotein</keyword>
<dbReference type="InterPro" id="IPR005467">
    <property type="entry name" value="His_kinase_dom"/>
</dbReference>
<evidence type="ECO:0000256" key="9">
    <source>
        <dbReference type="SAM" id="Phobius"/>
    </source>
</evidence>
<feature type="domain" description="Histidine kinase" evidence="10">
    <location>
        <begin position="458"/>
        <end position="644"/>
    </location>
</feature>
<dbReference type="Pfam" id="PF07568">
    <property type="entry name" value="HisKA_2"/>
    <property type="match status" value="1"/>
</dbReference>
<dbReference type="GO" id="GO:0004673">
    <property type="term" value="F:protein histidine kinase activity"/>
    <property type="evidence" value="ECO:0007669"/>
    <property type="project" value="UniProtKB-EC"/>
</dbReference>